<gene>
    <name evidence="1" type="ORF">AMEX_G13534</name>
</gene>
<comment type="caution">
    <text evidence="1">The sequence shown here is derived from an EMBL/GenBank/DDBJ whole genome shotgun (WGS) entry which is preliminary data.</text>
</comment>
<accession>A0A8T2LNV6</accession>
<evidence type="ECO:0000313" key="1">
    <source>
        <dbReference type="EMBL" id="KAG9272527.1"/>
    </source>
</evidence>
<reference evidence="1 2" key="1">
    <citation type="submission" date="2021-07" db="EMBL/GenBank/DDBJ databases">
        <authorList>
            <person name="Imarazene B."/>
            <person name="Zahm M."/>
            <person name="Klopp C."/>
            <person name="Cabau C."/>
            <person name="Beille S."/>
            <person name="Jouanno E."/>
            <person name="Castinel A."/>
            <person name="Lluch J."/>
            <person name="Gil L."/>
            <person name="Kuchtly C."/>
            <person name="Lopez Roques C."/>
            <person name="Donnadieu C."/>
            <person name="Parrinello H."/>
            <person name="Journot L."/>
            <person name="Du K."/>
            <person name="Schartl M."/>
            <person name="Retaux S."/>
            <person name="Guiguen Y."/>
        </authorList>
    </citation>
    <scope>NUCLEOTIDE SEQUENCE [LARGE SCALE GENOMIC DNA]</scope>
    <source>
        <strain evidence="1">Pach_M1</strain>
        <tissue evidence="1">Testis</tissue>
    </source>
</reference>
<name>A0A8T2LNV6_ASTMX</name>
<evidence type="ECO:0000313" key="2">
    <source>
        <dbReference type="Proteomes" id="UP000752171"/>
    </source>
</evidence>
<organism evidence="1 2">
    <name type="scientific">Astyanax mexicanus</name>
    <name type="common">Blind cave fish</name>
    <name type="synonym">Astyanax fasciatus mexicanus</name>
    <dbReference type="NCBI Taxonomy" id="7994"/>
    <lineage>
        <taxon>Eukaryota</taxon>
        <taxon>Metazoa</taxon>
        <taxon>Chordata</taxon>
        <taxon>Craniata</taxon>
        <taxon>Vertebrata</taxon>
        <taxon>Euteleostomi</taxon>
        <taxon>Actinopterygii</taxon>
        <taxon>Neopterygii</taxon>
        <taxon>Teleostei</taxon>
        <taxon>Ostariophysi</taxon>
        <taxon>Characiformes</taxon>
        <taxon>Characoidei</taxon>
        <taxon>Acestrorhamphidae</taxon>
        <taxon>Acestrorhamphinae</taxon>
        <taxon>Astyanax</taxon>
    </lineage>
</organism>
<sequence>MDRKTMHMNIDKPGCSPHQTCSVEESCTASSPTDPKALYNIKSVFFSKIHDEVRTFMLKGLQQSIEDVVSLKTTKTITTDILDNVMTQVTYILSHLCDSTSSWSSTPPRSASQELATELVISTANKMREYWHLCTVSDWIGASLVSPVEIFSAVDTCLSRIVLEALSSYFETLLSICSEGTSADACRIGLDTPQCDFIQAVADKIKGFSSQSTSETGTPETKEIDLSLEDLSSSEEHPGEIILETIFISCLSNICEDCSDKAKIKDCQPFERFWKTLQADASELISDVVFKETTEFVESCSPLSFSPEACAKIKYCTQSASLELVDQLTCELATALSEEIADPSVDPDLYESQVKLVSKQLQRIAQTILKKALQTSFTARSEQSFSVDELANLTSTLLSGSKQVVKSILRRFEKCLSRKLAKDVQSSDEAKEFLESLREHLEYMNIRTLKDTAGLDKEIFCGPMSADPEFFRMFVFESLYSADQISKKKKKKFFKIRMPKIFKRSRKVVPVSDPSTTFIEERSVSPGMSLAPIQEELSRPLDDLTDSSPPKKKKSIWSRITRACLLQTEKAFRWLIFHPFRV</sequence>
<dbReference type="AlphaFoldDB" id="A0A8T2LNV6"/>
<protein>
    <submittedName>
        <fullName evidence="1">Uncharacterized protein</fullName>
    </submittedName>
</protein>
<dbReference type="EMBL" id="JAICCE010000010">
    <property type="protein sequence ID" value="KAG9272527.1"/>
    <property type="molecule type" value="Genomic_DNA"/>
</dbReference>
<proteinExistence type="predicted"/>
<dbReference type="Proteomes" id="UP000752171">
    <property type="component" value="Unassembled WGS sequence"/>
</dbReference>